<dbReference type="Proteomes" id="UP001154265">
    <property type="component" value="Unassembled WGS sequence"/>
</dbReference>
<keyword evidence="1" id="KW-1133">Transmembrane helix</keyword>
<keyword evidence="1" id="KW-0812">Transmembrane</keyword>
<dbReference type="RefSeq" id="WP_277866167.1">
    <property type="nucleotide sequence ID" value="NZ_JAKKUT010000002.1"/>
</dbReference>
<evidence type="ECO:0000313" key="3">
    <source>
        <dbReference type="Proteomes" id="UP001154265"/>
    </source>
</evidence>
<evidence type="ECO:0000313" key="2">
    <source>
        <dbReference type="EMBL" id="MDG2990254.1"/>
    </source>
</evidence>
<protein>
    <recommendedName>
        <fullName evidence="4">Type 4 fimbrial biogenesis protein PilX N-terminal domain-containing protein</fullName>
    </recommendedName>
</protein>
<keyword evidence="1" id="KW-0472">Membrane</keyword>
<gene>
    <name evidence="2" type="ORF">L3556_04790</name>
</gene>
<comment type="caution">
    <text evidence="2">The sequence shown here is derived from an EMBL/GenBank/DDBJ whole genome shotgun (WGS) entry which is preliminary data.</text>
</comment>
<evidence type="ECO:0000256" key="1">
    <source>
        <dbReference type="SAM" id="Phobius"/>
    </source>
</evidence>
<dbReference type="EMBL" id="JAKKUT010000002">
    <property type="protein sequence ID" value="MDG2990254.1"/>
    <property type="molecule type" value="Genomic_DNA"/>
</dbReference>
<organism evidence="2 3">
    <name type="scientific">Candidatus Synechococcus calcipolaris G9</name>
    <dbReference type="NCBI Taxonomy" id="1497997"/>
    <lineage>
        <taxon>Bacteria</taxon>
        <taxon>Bacillati</taxon>
        <taxon>Cyanobacteriota</taxon>
        <taxon>Cyanophyceae</taxon>
        <taxon>Synechococcales</taxon>
        <taxon>Synechococcaceae</taxon>
        <taxon>Synechococcus</taxon>
    </lineage>
</organism>
<reference evidence="2" key="2">
    <citation type="submission" date="2022-01" db="EMBL/GenBank/DDBJ databases">
        <authorList>
            <person name="Zivanovic Y."/>
            <person name="Moreira D."/>
            <person name="Lopez-Garcia P."/>
        </authorList>
    </citation>
    <scope>NUCLEOTIDE SEQUENCE</scope>
    <source>
        <strain evidence="2">G9</strain>
    </source>
</reference>
<accession>A0ABT6EWV5</accession>
<name>A0ABT6EWV5_9SYNE</name>
<sequence>MKLPPILRFRKRSSLGSKQRTFGRRSPRNRNRGFTLPMVVGMGLIMIVIALTIISRSQIDKVTSSVQKQTNQAFAIAEGGIARSLGLLNGNYQMFLRLTYNPINPTTNQPYLITRAQAESAGNVNLVGQPNVDSLSFAAQDQWTSPPDPPPCYSGAVLTDIILNGDIGGINTGTYELLAYLYDEVDSAGYLLLRGDVPGSPANAFVMQKINVVDKNIPSNFPGLMAENINLGNNDVLGSVSGNVICTNPANCVVPPASCVNGQPTNAGLRSAVGALSNSVIEGSIAVGAIDRPSVPLPPPIVGSIVDGNEIMPGEGAYNLGSLGNSSVKNYPRTGDEYYTDPETGEEYYAYVINNITLSGTNRLQFNTSNRPVYLFVTGNVSVAGQAGIRNTCSPDSVTCGSPSGMAGLPSGTGTPDRLRLYGNPSDNDNTNDQQITLSGGGTAGSMFIFAPDARVGINGGSSNPDIFGAVWAKEWNGSNSNVAEIQVPDNLPDLLANTGIGASITVARTTEATNWSRLAQY</sequence>
<proteinExistence type="predicted"/>
<keyword evidence="3" id="KW-1185">Reference proteome</keyword>
<reference evidence="2" key="1">
    <citation type="journal article" date="2022" name="Genome Biol. Evol.">
        <title>A New Gene Family Diagnostic for Intracellular Biomineralization of Amorphous Ca Carbonates by Cyanobacteria.</title>
        <authorList>
            <person name="Benzerara K."/>
            <person name="Duprat E."/>
            <person name="Bitard-Feildel T."/>
            <person name="Caumes G."/>
            <person name="Cassier-Chauvat C."/>
            <person name="Chauvat F."/>
            <person name="Dezi M."/>
            <person name="Diop S.I."/>
            <person name="Gaschignard G."/>
            <person name="Gorgen S."/>
            <person name="Gugger M."/>
            <person name="Lopez-Garcia P."/>
            <person name="Millet M."/>
            <person name="Skouri-Panet F."/>
            <person name="Moreira D."/>
            <person name="Callebaut I."/>
        </authorList>
    </citation>
    <scope>NUCLEOTIDE SEQUENCE</scope>
    <source>
        <strain evidence="2">G9</strain>
    </source>
</reference>
<evidence type="ECO:0008006" key="4">
    <source>
        <dbReference type="Google" id="ProtNLM"/>
    </source>
</evidence>
<feature type="transmembrane region" description="Helical" evidence="1">
    <location>
        <begin position="34"/>
        <end position="54"/>
    </location>
</feature>